<dbReference type="OrthoDB" id="1707382at2"/>
<dbReference type="InterPro" id="IPR014196">
    <property type="entry name" value="SpoIIM"/>
</dbReference>
<dbReference type="NCBIfam" id="TIGR02831">
    <property type="entry name" value="spo_II_M"/>
    <property type="match status" value="1"/>
</dbReference>
<dbReference type="PIRSF" id="PIRSF038973">
    <property type="entry name" value="SpoIIM"/>
    <property type="match status" value="1"/>
</dbReference>
<evidence type="ECO:0000313" key="2">
    <source>
        <dbReference type="EMBL" id="ACA59795.1"/>
    </source>
</evidence>
<dbReference type="eggNOG" id="COG1300">
    <property type="taxonomic scope" value="Bacteria"/>
</dbReference>
<reference evidence="2 3" key="2">
    <citation type="journal article" date="2008" name="Science">
        <title>Environmental genomics reveals a single-species ecosystem deep within Earth.</title>
        <authorList>
            <person name="Chivian D."/>
            <person name="Brodie E.L."/>
            <person name="Alm E.J."/>
            <person name="Culley D.E."/>
            <person name="Dehal P.S."/>
            <person name="Desantis T.Z."/>
            <person name="Gihring T.M."/>
            <person name="Lapidus A."/>
            <person name="Lin L.H."/>
            <person name="Lowry S.R."/>
            <person name="Moser D.P."/>
            <person name="Richardson P.M."/>
            <person name="Southam G."/>
            <person name="Wanger G."/>
            <person name="Pratt L.M."/>
            <person name="Andersen G.L."/>
            <person name="Hazen T.C."/>
            <person name="Brockman F.J."/>
            <person name="Arkin A.P."/>
            <person name="Onstott T.C."/>
        </authorList>
    </citation>
    <scope>NUCLEOTIDE SEQUENCE [LARGE SCALE GENOMIC DNA]</scope>
    <source>
        <strain evidence="2 3">MP104C</strain>
    </source>
</reference>
<dbReference type="STRING" id="477974.Daud_1284"/>
<feature type="transmembrane region" description="Helical" evidence="1">
    <location>
        <begin position="179"/>
        <end position="201"/>
    </location>
</feature>
<dbReference type="HOGENOM" id="CLU_085980_0_0_9"/>
<sequence>MARIMRRFRLVALQGHWVVYLVVGLCFCGGLLAGGWAAGGLEAETAGELHDYLDRLFLNAYHSDFNARETFLEVTYNNLLFIALIFLAGITVIGIPVMLGLVAIRGFALGFAVWFVIGEMGGPGVVLVLAAIVPQNLLLIPAALFAAAAAVSFALLLVRRGFNPEVGVWSNFLRYSAMQLGAAGVAVSAAFVEAYLTPRIIGLLMSLPD</sequence>
<proteinExistence type="predicted"/>
<dbReference type="AlphaFoldDB" id="B1I486"/>
<organism evidence="2 3">
    <name type="scientific">Desulforudis audaxviator (strain MP104C)</name>
    <dbReference type="NCBI Taxonomy" id="477974"/>
    <lineage>
        <taxon>Bacteria</taxon>
        <taxon>Bacillati</taxon>
        <taxon>Bacillota</taxon>
        <taxon>Clostridia</taxon>
        <taxon>Thermoanaerobacterales</taxon>
        <taxon>Candidatus Desulforudaceae</taxon>
        <taxon>Candidatus Desulforudis</taxon>
    </lineage>
</organism>
<dbReference type="KEGG" id="dau:Daud_1284"/>
<keyword evidence="3" id="KW-1185">Reference proteome</keyword>
<dbReference type="RefSeq" id="WP_012302380.1">
    <property type="nucleotide sequence ID" value="NC_010424.1"/>
</dbReference>
<dbReference type="Proteomes" id="UP000008544">
    <property type="component" value="Chromosome"/>
</dbReference>
<keyword evidence="1" id="KW-1133">Transmembrane helix</keyword>
<feature type="transmembrane region" description="Helical" evidence="1">
    <location>
        <begin position="138"/>
        <end position="158"/>
    </location>
</feature>
<dbReference type="InterPro" id="IPR002798">
    <property type="entry name" value="SpoIIM-like"/>
</dbReference>
<feature type="transmembrane region" description="Helical" evidence="1">
    <location>
        <begin position="111"/>
        <end position="132"/>
    </location>
</feature>
<feature type="transmembrane region" description="Helical" evidence="1">
    <location>
        <begin position="12"/>
        <end position="38"/>
    </location>
</feature>
<accession>B1I486</accession>
<dbReference type="Pfam" id="PF01944">
    <property type="entry name" value="SpoIIM"/>
    <property type="match status" value="1"/>
</dbReference>
<keyword evidence="1" id="KW-0812">Transmembrane</keyword>
<evidence type="ECO:0000313" key="3">
    <source>
        <dbReference type="Proteomes" id="UP000008544"/>
    </source>
</evidence>
<keyword evidence="1" id="KW-0472">Membrane</keyword>
<feature type="transmembrane region" description="Helical" evidence="1">
    <location>
        <begin position="79"/>
        <end position="104"/>
    </location>
</feature>
<dbReference type="EMBL" id="CP000860">
    <property type="protein sequence ID" value="ACA59795.1"/>
    <property type="molecule type" value="Genomic_DNA"/>
</dbReference>
<protein>
    <submittedName>
        <fullName evidence="2">Required for dissolution of the septal cell wall RBL05740</fullName>
    </submittedName>
</protein>
<evidence type="ECO:0000256" key="1">
    <source>
        <dbReference type="SAM" id="Phobius"/>
    </source>
</evidence>
<reference evidence="3" key="1">
    <citation type="submission" date="2007-10" db="EMBL/GenBank/DDBJ databases">
        <title>Complete sequence of chromosome of Desulforudis audaxviator MP104C.</title>
        <authorList>
            <person name="Copeland A."/>
            <person name="Lucas S."/>
            <person name="Lapidus A."/>
            <person name="Barry K."/>
            <person name="Glavina del Rio T."/>
            <person name="Dalin E."/>
            <person name="Tice H."/>
            <person name="Bruce D."/>
            <person name="Pitluck S."/>
            <person name="Lowry S.R."/>
            <person name="Larimer F."/>
            <person name="Land M.L."/>
            <person name="Hauser L."/>
            <person name="Kyrpides N."/>
            <person name="Ivanova N.N."/>
            <person name="Richardson P."/>
        </authorList>
    </citation>
    <scope>NUCLEOTIDE SEQUENCE [LARGE SCALE GENOMIC DNA]</scope>
    <source>
        <strain evidence="3">MP104C</strain>
    </source>
</reference>
<name>B1I486_DESAP</name>
<gene>
    <name evidence="2" type="ordered locus">Daud_1284</name>
</gene>